<evidence type="ECO:0000313" key="3">
    <source>
        <dbReference type="RefSeq" id="XP_031407164.1"/>
    </source>
</evidence>
<dbReference type="PANTHER" id="PTHR36000:SF3">
    <property type="entry name" value="EMBRYO DEFECTIVE 1273"/>
    <property type="match status" value="1"/>
</dbReference>
<evidence type="ECO:0000256" key="1">
    <source>
        <dbReference type="SAM" id="MobiDB-lite"/>
    </source>
</evidence>
<name>A0A6P8ELE1_PUNGR</name>
<keyword evidence="2" id="KW-1185">Reference proteome</keyword>
<sequence length="212" mass="23921">MVASVIMASASPIRIKLFKGRPCQLSGSGLRHSRHVITPPRCSMRASMAQFGEPEKLKVHLNVARERLWETVPNSVKDFPWKEAEDKILHRLVLLGHKVLKWSIVSLFVFSSLSDFVYAVAKNNELMIPLGLFIGCLMADFLKEIFLEFFSNSEIASVCFALRTRVFLLHVSNGGLMQVLWLWRNSSRGTSTEEKSSIQEDEQPSLAVDGQD</sequence>
<accession>A0A6P8ELE1</accession>
<reference evidence="3" key="2">
    <citation type="submission" date="2025-08" db="UniProtKB">
        <authorList>
            <consortium name="RefSeq"/>
        </authorList>
    </citation>
    <scope>IDENTIFICATION</scope>
    <source>
        <tissue evidence="3">Leaf</tissue>
    </source>
</reference>
<dbReference type="Proteomes" id="UP000515151">
    <property type="component" value="Chromosome 1"/>
</dbReference>
<dbReference type="AlphaFoldDB" id="A0A6P8ELE1"/>
<organism evidence="2 3">
    <name type="scientific">Punica granatum</name>
    <name type="common">Pomegranate</name>
    <dbReference type="NCBI Taxonomy" id="22663"/>
    <lineage>
        <taxon>Eukaryota</taxon>
        <taxon>Viridiplantae</taxon>
        <taxon>Streptophyta</taxon>
        <taxon>Embryophyta</taxon>
        <taxon>Tracheophyta</taxon>
        <taxon>Spermatophyta</taxon>
        <taxon>Magnoliopsida</taxon>
        <taxon>eudicotyledons</taxon>
        <taxon>Gunneridae</taxon>
        <taxon>Pentapetalae</taxon>
        <taxon>rosids</taxon>
        <taxon>malvids</taxon>
        <taxon>Myrtales</taxon>
        <taxon>Lythraceae</taxon>
        <taxon>Punica</taxon>
    </lineage>
</organism>
<gene>
    <name evidence="3" type="primary">LOC116215549</name>
</gene>
<reference evidence="2" key="1">
    <citation type="journal article" date="2020" name="Plant Biotechnol. J.">
        <title>The pomegranate (Punica granatum L.) draft genome dissects genetic divergence between soft- and hard-seeded cultivars.</title>
        <authorList>
            <person name="Luo X."/>
            <person name="Li H."/>
            <person name="Wu Z."/>
            <person name="Yao W."/>
            <person name="Zhao P."/>
            <person name="Cao D."/>
            <person name="Yu H."/>
            <person name="Li K."/>
            <person name="Poudel K."/>
            <person name="Zhao D."/>
            <person name="Zhang F."/>
            <person name="Xia X."/>
            <person name="Chen L."/>
            <person name="Wang Q."/>
            <person name="Jing D."/>
            <person name="Cao S."/>
        </authorList>
    </citation>
    <scope>NUCLEOTIDE SEQUENCE [LARGE SCALE GENOMIC DNA]</scope>
    <source>
        <strain evidence="2">cv. Tunisia</strain>
    </source>
</reference>
<dbReference type="RefSeq" id="XP_031407164.1">
    <property type="nucleotide sequence ID" value="XM_031551304.1"/>
</dbReference>
<evidence type="ECO:0000313" key="2">
    <source>
        <dbReference type="Proteomes" id="UP000515151"/>
    </source>
</evidence>
<proteinExistence type="predicted"/>
<feature type="region of interest" description="Disordered" evidence="1">
    <location>
        <begin position="191"/>
        <end position="212"/>
    </location>
</feature>
<protein>
    <submittedName>
        <fullName evidence="3">Uncharacterized protein LOC116215549 isoform X2</fullName>
    </submittedName>
</protein>
<dbReference type="PANTHER" id="PTHR36000">
    <property type="entry name" value="DEFECTIVE 1273 PROTEIN, PUTATIVE-RELATED"/>
    <property type="match status" value="1"/>
</dbReference>
<dbReference type="GeneID" id="116215549"/>